<dbReference type="Proteomes" id="UP000283387">
    <property type="component" value="Unassembled WGS sequence"/>
</dbReference>
<proteinExistence type="predicted"/>
<feature type="domain" description="DUF3857" evidence="1">
    <location>
        <begin position="86"/>
        <end position="216"/>
    </location>
</feature>
<organism evidence="2 3">
    <name type="scientific">Mangrovibacterium diazotrophicum</name>
    <dbReference type="NCBI Taxonomy" id="1261403"/>
    <lineage>
        <taxon>Bacteria</taxon>
        <taxon>Pseudomonadati</taxon>
        <taxon>Bacteroidota</taxon>
        <taxon>Bacteroidia</taxon>
        <taxon>Marinilabiliales</taxon>
        <taxon>Prolixibacteraceae</taxon>
        <taxon>Mangrovibacterium</taxon>
    </lineage>
</organism>
<comment type="caution">
    <text evidence="2">The sequence shown here is derived from an EMBL/GenBank/DDBJ whole genome shotgun (WGS) entry which is preliminary data.</text>
</comment>
<evidence type="ECO:0000259" key="1">
    <source>
        <dbReference type="Pfam" id="PF12969"/>
    </source>
</evidence>
<evidence type="ECO:0000313" key="2">
    <source>
        <dbReference type="EMBL" id="RKD87793.1"/>
    </source>
</evidence>
<dbReference type="Gene3D" id="2.60.40.3140">
    <property type="match status" value="1"/>
</dbReference>
<dbReference type="EMBL" id="RAPN01000003">
    <property type="protein sequence ID" value="RKD87793.1"/>
    <property type="molecule type" value="Genomic_DNA"/>
</dbReference>
<dbReference type="InterPro" id="IPR024618">
    <property type="entry name" value="DUF3857"/>
</dbReference>
<evidence type="ECO:0000313" key="3">
    <source>
        <dbReference type="Proteomes" id="UP000283387"/>
    </source>
</evidence>
<accession>A0A419VX35</accession>
<dbReference type="Gene3D" id="3.10.620.30">
    <property type="match status" value="1"/>
</dbReference>
<gene>
    <name evidence="2" type="ORF">BC643_3800</name>
</gene>
<dbReference type="AlphaFoldDB" id="A0A419VX35"/>
<dbReference type="RefSeq" id="WP_120274816.1">
    <property type="nucleotide sequence ID" value="NZ_RAPN01000003.1"/>
</dbReference>
<dbReference type="OrthoDB" id="98874at2"/>
<keyword evidence="3" id="KW-1185">Reference proteome</keyword>
<dbReference type="Gene3D" id="2.60.120.1130">
    <property type="match status" value="1"/>
</dbReference>
<name>A0A419VX35_9BACT</name>
<protein>
    <submittedName>
        <fullName evidence="2">Uncharacterized protein DUF3857</fullName>
    </submittedName>
</protein>
<dbReference type="Pfam" id="PF12969">
    <property type="entry name" value="DUF3857"/>
    <property type="match status" value="1"/>
</dbReference>
<sequence>MIKRSLFVICGLCFWVFQNEARADEDVNTKFGKISMDEMTADVCPIDSNAYAYYIFDTGNTEFRYAESTIRSNDSSSSQKGFQLYFQRHFRIKILKKEGFDWGDFSIPLYVDGADEEKLLGFKAFTYTLEGGTIEKTKLENKDAKVEETSEHINTLKFAMPNLKEGCIIEVQYQIVSDFLFNLQEWYFQSTIPVLHSEYRVDIPEYFHYNQAQKGYFPVDVKTDRRSDKFSITYIQQEQGSQQGYKYTQDYDFVEYISEYSANNIPAFPNEKFLHSRENYVSKVEFELAYTKFPNANMHYYTTTWEATDDKLQQSYNFGRELSKEGHLKEAVEQLKATGYTDIPLMGAALNYMQSQMSWNGKRSIYTTSSVNKAFKDGEGNVADINLNLVILLRQLGFKASPLILSTQDHGIILLGRPSLTRFNYVIAHVQTADGTFLLDATDPSSFINLLPIRCLNDKGRIIGDAAEKWVELHSLQPYVSRSYAVMQIDSSMNVSGKVKKKLEGYAAYKFKDEARKSSSLDEFIKSIEEKDSKLKISDMEVPPIDSMGLNFAITYKVDASQMIMNAGDMAYLNISIDPFYDENPFKLDKREFPVEFDYPMSLQQSLTITLPENFEVSEVPETITFQLPNSAGTFSYRCLSMTGTLQISSAVTIRKDMFLPDEYAELKQFIQGVIEKQNEMIVFKSI</sequence>
<reference evidence="2 3" key="1">
    <citation type="submission" date="2018-09" db="EMBL/GenBank/DDBJ databases">
        <title>Genomic Encyclopedia of Archaeal and Bacterial Type Strains, Phase II (KMG-II): from individual species to whole genera.</title>
        <authorList>
            <person name="Goeker M."/>
        </authorList>
    </citation>
    <scope>NUCLEOTIDE SEQUENCE [LARGE SCALE GENOMIC DNA]</scope>
    <source>
        <strain evidence="2 3">DSM 27148</strain>
    </source>
</reference>